<keyword evidence="3" id="KW-1185">Reference proteome</keyword>
<gene>
    <name evidence="2" type="ORF">LPH55_01745</name>
</gene>
<dbReference type="InterPro" id="IPR036249">
    <property type="entry name" value="Thioredoxin-like_sf"/>
</dbReference>
<dbReference type="GeneID" id="68901236"/>
<evidence type="ECO:0000256" key="1">
    <source>
        <dbReference type="SAM" id="MobiDB-lite"/>
    </source>
</evidence>
<dbReference type="Proteomes" id="UP001430701">
    <property type="component" value="Unassembled WGS sequence"/>
</dbReference>
<reference evidence="2" key="1">
    <citation type="submission" date="2021-11" db="EMBL/GenBank/DDBJ databases">
        <title>Genome sequence of Xylella taiwanensis PLS432.</title>
        <authorList>
            <person name="Weng L.-W."/>
            <person name="Su C.-C."/>
            <person name="Tsai C.-W."/>
            <person name="Kuo C.-H."/>
        </authorList>
    </citation>
    <scope>NUCLEOTIDE SEQUENCE</scope>
    <source>
        <strain evidence="2">PLS432</strain>
    </source>
</reference>
<evidence type="ECO:0000313" key="2">
    <source>
        <dbReference type="EMBL" id="MCD8472225.1"/>
    </source>
</evidence>
<evidence type="ECO:0000313" key="3">
    <source>
        <dbReference type="Proteomes" id="UP001430701"/>
    </source>
</evidence>
<organism evidence="2 3">
    <name type="scientific">Xylella taiwanensis</name>
    <dbReference type="NCBI Taxonomy" id="1444770"/>
    <lineage>
        <taxon>Bacteria</taxon>
        <taxon>Pseudomonadati</taxon>
        <taxon>Pseudomonadota</taxon>
        <taxon>Gammaproteobacteria</taxon>
        <taxon>Lysobacterales</taxon>
        <taxon>Lysobacteraceae</taxon>
        <taxon>Xylella</taxon>
    </lineage>
</organism>
<proteinExistence type="predicted"/>
<protein>
    <submittedName>
        <fullName evidence="2">Thioredoxin family protein</fullName>
    </submittedName>
</protein>
<name>A0ABS8TU52_9GAMM</name>
<comment type="caution">
    <text evidence="2">The sequence shown here is derived from an EMBL/GenBank/DDBJ whole genome shotgun (WGS) entry which is preliminary data.</text>
</comment>
<dbReference type="SUPFAM" id="SSF52833">
    <property type="entry name" value="Thioredoxin-like"/>
    <property type="match status" value="1"/>
</dbReference>
<feature type="region of interest" description="Disordered" evidence="1">
    <location>
        <begin position="39"/>
        <end position="61"/>
    </location>
</feature>
<accession>A0ABS8TU52</accession>
<dbReference type="Gene3D" id="3.40.30.10">
    <property type="entry name" value="Glutaredoxin"/>
    <property type="match status" value="1"/>
</dbReference>
<dbReference type="Pfam" id="PF13899">
    <property type="entry name" value="Thioredoxin_7"/>
    <property type="match status" value="1"/>
</dbReference>
<sequence length="204" mass="22326">MTSMNAVLLGSILRIFLVALMVLITACYGSLSDSATPHPVDTTMQKPPVADPTQPVASGNTPTAADIAAAAALNAQFDPGRDAVADLATAKVEAKRGGKRIILNLGSERCSWCRVLDEFIGGDAEMRSFRDAHFIWMKVNVSAENKNEMFLAHFPKVKIYPHLFVLDADAKLLSSQFPADFQKGKSYDRRKFFAFLRQSVSSKN</sequence>
<dbReference type="EMBL" id="JAJPPU010000001">
    <property type="protein sequence ID" value="MCD8472225.1"/>
    <property type="molecule type" value="Genomic_DNA"/>
</dbReference>
<dbReference type="RefSeq" id="WP_051482357.1">
    <property type="nucleotide sequence ID" value="NZ_CP053627.1"/>
</dbReference>